<dbReference type="AlphaFoldDB" id="A0A420EJX9"/>
<dbReference type="Proteomes" id="UP000285744">
    <property type="component" value="Unassembled WGS sequence"/>
</dbReference>
<accession>A0A420EJX9</accession>
<proteinExistence type="predicted"/>
<organism evidence="2 3">
    <name type="scientific">Micromonospora globbae</name>
    <dbReference type="NCBI Taxonomy" id="1894969"/>
    <lineage>
        <taxon>Bacteria</taxon>
        <taxon>Bacillati</taxon>
        <taxon>Actinomycetota</taxon>
        <taxon>Actinomycetes</taxon>
        <taxon>Micromonosporales</taxon>
        <taxon>Micromonosporaceae</taxon>
        <taxon>Micromonospora</taxon>
    </lineage>
</organism>
<feature type="region of interest" description="Disordered" evidence="1">
    <location>
        <begin position="24"/>
        <end position="68"/>
    </location>
</feature>
<evidence type="ECO:0000313" key="3">
    <source>
        <dbReference type="Proteomes" id="UP000285744"/>
    </source>
</evidence>
<dbReference type="EMBL" id="RAQQ01000055">
    <property type="protein sequence ID" value="RKF20960.1"/>
    <property type="molecule type" value="Genomic_DNA"/>
</dbReference>
<sequence>MRSALIHASNAALIKCDDRTSGRTRNPVMAGHRAPLGWRLSGSGGWPQGRAGGGSGDLTGSGLASAAAGRERDIELPASSDVGPEEEQGGLIAGQRRTGAPCPGHPAYVAGGGARSPLAGWACTGNDRAESRRTRSQASRGRSAEDAACGPGRVIAEKGSSTAANTDGEGAGVDHHAARAVGGRTATGRAGDRG</sequence>
<evidence type="ECO:0000256" key="1">
    <source>
        <dbReference type="SAM" id="MobiDB-lite"/>
    </source>
</evidence>
<reference evidence="2 3" key="1">
    <citation type="journal article" date="2018" name="Int. J. Syst. Evol. Microbiol.">
        <title>Micromonospora globbae sp. nov., an endophytic actinomycete isolated from roots of Globba winitii C. H. Wright.</title>
        <authorList>
            <person name="Kuncharoen N."/>
            <person name="Pittayakhajonwut P."/>
            <person name="Tanasupawat S."/>
        </authorList>
    </citation>
    <scope>NUCLEOTIDE SEQUENCE [LARGE SCALE GENOMIC DNA]</scope>
    <source>
        <strain evidence="2 3">WPS1-2</strain>
    </source>
</reference>
<feature type="compositionally biased region" description="Gly residues" evidence="1">
    <location>
        <begin position="42"/>
        <end position="59"/>
    </location>
</feature>
<name>A0A420EJX9_9ACTN</name>
<feature type="region of interest" description="Disordered" evidence="1">
    <location>
        <begin position="124"/>
        <end position="194"/>
    </location>
</feature>
<evidence type="ECO:0000313" key="2">
    <source>
        <dbReference type="EMBL" id="RKF20960.1"/>
    </source>
</evidence>
<protein>
    <submittedName>
        <fullName evidence="2">Uncharacterized protein</fullName>
    </submittedName>
</protein>
<gene>
    <name evidence="2" type="ORF">D7I43_31640</name>
</gene>
<feature type="compositionally biased region" description="Low complexity" evidence="1">
    <location>
        <begin position="179"/>
        <end position="194"/>
    </location>
</feature>
<comment type="caution">
    <text evidence="2">The sequence shown here is derived from an EMBL/GenBank/DDBJ whole genome shotgun (WGS) entry which is preliminary data.</text>
</comment>